<feature type="compositionally biased region" description="Basic residues" evidence="1">
    <location>
        <begin position="96"/>
        <end position="110"/>
    </location>
</feature>
<dbReference type="EMBL" id="JACGWO010000007">
    <property type="protein sequence ID" value="KAK4422795.1"/>
    <property type="molecule type" value="Genomic_DNA"/>
</dbReference>
<proteinExistence type="predicted"/>
<accession>A0AAE2CHZ1</accession>
<organism evidence="2 3">
    <name type="scientific">Sesamum alatum</name>
    <dbReference type="NCBI Taxonomy" id="300844"/>
    <lineage>
        <taxon>Eukaryota</taxon>
        <taxon>Viridiplantae</taxon>
        <taxon>Streptophyta</taxon>
        <taxon>Embryophyta</taxon>
        <taxon>Tracheophyta</taxon>
        <taxon>Spermatophyta</taxon>
        <taxon>Magnoliopsida</taxon>
        <taxon>eudicotyledons</taxon>
        <taxon>Gunneridae</taxon>
        <taxon>Pentapetalae</taxon>
        <taxon>asterids</taxon>
        <taxon>lamiids</taxon>
        <taxon>Lamiales</taxon>
        <taxon>Pedaliaceae</taxon>
        <taxon>Sesamum</taxon>
    </lineage>
</organism>
<sequence>MAPCDSDDLPMATSSSTAHLSLQQNLSSPHLGATLDFLPCSFTPLSAIRRSPDAISTGELNLVDAPLEGAHGGDASSYFPLQFSTGKDGQSGSGNHGRRRRGVAGAKHKLPFSMAISGSSQLVKK</sequence>
<keyword evidence="3" id="KW-1185">Reference proteome</keyword>
<reference evidence="2" key="2">
    <citation type="journal article" date="2024" name="Plant">
        <title>Genomic evolution and insights into agronomic trait innovations of Sesamum species.</title>
        <authorList>
            <person name="Miao H."/>
            <person name="Wang L."/>
            <person name="Qu L."/>
            <person name="Liu H."/>
            <person name="Sun Y."/>
            <person name="Le M."/>
            <person name="Wang Q."/>
            <person name="Wei S."/>
            <person name="Zheng Y."/>
            <person name="Lin W."/>
            <person name="Duan Y."/>
            <person name="Cao H."/>
            <person name="Xiong S."/>
            <person name="Wang X."/>
            <person name="Wei L."/>
            <person name="Li C."/>
            <person name="Ma Q."/>
            <person name="Ju M."/>
            <person name="Zhao R."/>
            <person name="Li G."/>
            <person name="Mu C."/>
            <person name="Tian Q."/>
            <person name="Mei H."/>
            <person name="Zhang T."/>
            <person name="Gao T."/>
            <person name="Zhang H."/>
        </authorList>
    </citation>
    <scope>NUCLEOTIDE SEQUENCE</scope>
    <source>
        <strain evidence="2">3651</strain>
    </source>
</reference>
<feature type="compositionally biased region" description="Polar residues" evidence="1">
    <location>
        <begin position="116"/>
        <end position="125"/>
    </location>
</feature>
<name>A0AAE2CHZ1_9LAMI</name>
<feature type="region of interest" description="Disordered" evidence="1">
    <location>
        <begin position="82"/>
        <end position="125"/>
    </location>
</feature>
<evidence type="ECO:0000313" key="3">
    <source>
        <dbReference type="Proteomes" id="UP001293254"/>
    </source>
</evidence>
<reference evidence="2" key="1">
    <citation type="submission" date="2020-06" db="EMBL/GenBank/DDBJ databases">
        <authorList>
            <person name="Li T."/>
            <person name="Hu X."/>
            <person name="Zhang T."/>
            <person name="Song X."/>
            <person name="Zhang H."/>
            <person name="Dai N."/>
            <person name="Sheng W."/>
            <person name="Hou X."/>
            <person name="Wei L."/>
        </authorList>
    </citation>
    <scope>NUCLEOTIDE SEQUENCE</scope>
    <source>
        <strain evidence="2">3651</strain>
        <tissue evidence="2">Leaf</tissue>
    </source>
</reference>
<comment type="caution">
    <text evidence="2">The sequence shown here is derived from an EMBL/GenBank/DDBJ whole genome shotgun (WGS) entry which is preliminary data.</text>
</comment>
<protein>
    <submittedName>
        <fullName evidence="2">Uncharacterized protein</fullName>
    </submittedName>
</protein>
<dbReference type="Proteomes" id="UP001293254">
    <property type="component" value="Unassembled WGS sequence"/>
</dbReference>
<evidence type="ECO:0000256" key="1">
    <source>
        <dbReference type="SAM" id="MobiDB-lite"/>
    </source>
</evidence>
<gene>
    <name evidence="2" type="ORF">Salat_1862000</name>
</gene>
<evidence type="ECO:0000313" key="2">
    <source>
        <dbReference type="EMBL" id="KAK4422795.1"/>
    </source>
</evidence>
<feature type="region of interest" description="Disordered" evidence="1">
    <location>
        <begin position="1"/>
        <end position="22"/>
    </location>
</feature>
<feature type="compositionally biased region" description="Polar residues" evidence="1">
    <location>
        <begin position="12"/>
        <end position="22"/>
    </location>
</feature>
<dbReference type="AlphaFoldDB" id="A0AAE2CHZ1"/>